<sequence length="29" mass="3287">PVRPAKTPTIIGVQRERVFVDCNGFELDE</sequence>
<accession>A0A820QY59</accession>
<evidence type="ECO:0000313" key="1">
    <source>
        <dbReference type="EMBL" id="CAF4426654.1"/>
    </source>
</evidence>
<dbReference type="EMBL" id="CAJOBB010027976">
    <property type="protein sequence ID" value="CAF4426654.1"/>
    <property type="molecule type" value="Genomic_DNA"/>
</dbReference>
<organism evidence="1 2">
    <name type="scientific">Adineta steineri</name>
    <dbReference type="NCBI Taxonomy" id="433720"/>
    <lineage>
        <taxon>Eukaryota</taxon>
        <taxon>Metazoa</taxon>
        <taxon>Spiralia</taxon>
        <taxon>Gnathifera</taxon>
        <taxon>Rotifera</taxon>
        <taxon>Eurotatoria</taxon>
        <taxon>Bdelloidea</taxon>
        <taxon>Adinetida</taxon>
        <taxon>Adinetidae</taxon>
        <taxon>Adineta</taxon>
    </lineage>
</organism>
<name>A0A820QY59_9BILA</name>
<dbReference type="Proteomes" id="UP000663868">
    <property type="component" value="Unassembled WGS sequence"/>
</dbReference>
<reference evidence="1" key="1">
    <citation type="submission" date="2021-02" db="EMBL/GenBank/DDBJ databases">
        <authorList>
            <person name="Nowell W R."/>
        </authorList>
    </citation>
    <scope>NUCLEOTIDE SEQUENCE</scope>
</reference>
<dbReference type="AlphaFoldDB" id="A0A820QY59"/>
<gene>
    <name evidence="1" type="ORF">KXQ929_LOCUS52527</name>
</gene>
<feature type="non-terminal residue" evidence="1">
    <location>
        <position position="1"/>
    </location>
</feature>
<protein>
    <submittedName>
        <fullName evidence="1">Uncharacterized protein</fullName>
    </submittedName>
</protein>
<evidence type="ECO:0000313" key="2">
    <source>
        <dbReference type="Proteomes" id="UP000663868"/>
    </source>
</evidence>
<comment type="caution">
    <text evidence="1">The sequence shown here is derived from an EMBL/GenBank/DDBJ whole genome shotgun (WGS) entry which is preliminary data.</text>
</comment>
<proteinExistence type="predicted"/>